<organism evidence="3 4">
    <name type="scientific">Acipenser ruthenus</name>
    <name type="common">Sterlet sturgeon</name>
    <dbReference type="NCBI Taxonomy" id="7906"/>
    <lineage>
        <taxon>Eukaryota</taxon>
        <taxon>Metazoa</taxon>
        <taxon>Chordata</taxon>
        <taxon>Craniata</taxon>
        <taxon>Vertebrata</taxon>
        <taxon>Euteleostomi</taxon>
        <taxon>Actinopterygii</taxon>
        <taxon>Chondrostei</taxon>
        <taxon>Acipenseriformes</taxon>
        <taxon>Acipenseridae</taxon>
        <taxon>Acipenser</taxon>
    </lineage>
</organism>
<evidence type="ECO:0000256" key="1">
    <source>
        <dbReference type="ARBA" id="ARBA00022614"/>
    </source>
</evidence>
<dbReference type="EMBL" id="SCEB01215457">
    <property type="protein sequence ID" value="RXM29418.1"/>
    <property type="molecule type" value="Genomic_DNA"/>
</dbReference>
<sequence length="273" mass="31407">MKPAQSHLSLVLNGDKFWKYRLERDPTEGGKRRLKLQGKELISVPLEVFDLEELQVLEMSPERESCLTYRMDLVPREIGQLRNLSILNLDTNELKVIPAEIGALKNLERLTLSNNFLSFLPKEFGRLQKLTSLHLANNAFREFPIQICQMRNLTFLDASDNKIRTIPPSVENLSKLETLLLFFNRLESLPETFSNLRSLHTLWLGKNKLRTLPRKFGNLVNLEWGDNQCSSNFEGNPLENPPLEICRGGPLEIKQYFAAWSDEGYLISYAAAF</sequence>
<protein>
    <submittedName>
        <fullName evidence="3">Malignant fibrous histiocytoma-amplified sequence 1-like</fullName>
    </submittedName>
</protein>
<proteinExistence type="predicted"/>
<dbReference type="SMART" id="SM00365">
    <property type="entry name" value="LRR_SD22"/>
    <property type="match status" value="3"/>
</dbReference>
<dbReference type="PROSITE" id="PS51450">
    <property type="entry name" value="LRR"/>
    <property type="match status" value="1"/>
</dbReference>
<dbReference type="PANTHER" id="PTHR48051:SF55">
    <property type="entry name" value="MALIGNANT FIBROUS HISTIOCYTOMA-AMPLIFIED SEQUENCE 1 HOMOLOG"/>
    <property type="match status" value="1"/>
</dbReference>
<dbReference type="SUPFAM" id="SSF52058">
    <property type="entry name" value="L domain-like"/>
    <property type="match status" value="1"/>
</dbReference>
<evidence type="ECO:0000313" key="4">
    <source>
        <dbReference type="Proteomes" id="UP000289886"/>
    </source>
</evidence>
<dbReference type="AlphaFoldDB" id="A0A444U2N6"/>
<gene>
    <name evidence="3" type="ORF">EOD39_8799</name>
</gene>
<keyword evidence="1" id="KW-0433">Leucine-rich repeat</keyword>
<reference evidence="3 4" key="1">
    <citation type="submission" date="2019-01" db="EMBL/GenBank/DDBJ databases">
        <title>Draft Genome and Complete Hox-Cluster Characterization of the Sterlet Sturgeon (Acipenser ruthenus).</title>
        <authorList>
            <person name="Wei Q."/>
        </authorList>
    </citation>
    <scope>NUCLEOTIDE SEQUENCE [LARGE SCALE GENOMIC DNA]</scope>
    <source>
        <strain evidence="3">WHYD16114868_AA</strain>
        <tissue evidence="3">Blood</tissue>
    </source>
</reference>
<keyword evidence="4" id="KW-1185">Reference proteome</keyword>
<dbReference type="GO" id="GO:0005737">
    <property type="term" value="C:cytoplasm"/>
    <property type="evidence" value="ECO:0007669"/>
    <property type="project" value="TreeGrafter"/>
</dbReference>
<evidence type="ECO:0000313" key="3">
    <source>
        <dbReference type="EMBL" id="RXM29418.1"/>
    </source>
</evidence>
<dbReference type="InterPro" id="IPR003591">
    <property type="entry name" value="Leu-rich_rpt_typical-subtyp"/>
</dbReference>
<dbReference type="PANTHER" id="PTHR48051">
    <property type="match status" value="1"/>
</dbReference>
<dbReference type="Pfam" id="PF13855">
    <property type="entry name" value="LRR_8"/>
    <property type="match status" value="1"/>
</dbReference>
<dbReference type="InterPro" id="IPR032675">
    <property type="entry name" value="LRR_dom_sf"/>
</dbReference>
<keyword evidence="2" id="KW-0677">Repeat</keyword>
<dbReference type="Pfam" id="PF12799">
    <property type="entry name" value="LRR_4"/>
    <property type="match status" value="1"/>
</dbReference>
<accession>A0A444U2N6</accession>
<dbReference type="SMART" id="SM00369">
    <property type="entry name" value="LRR_TYP"/>
    <property type="match status" value="6"/>
</dbReference>
<dbReference type="Gene3D" id="3.80.10.10">
    <property type="entry name" value="Ribonuclease Inhibitor"/>
    <property type="match status" value="1"/>
</dbReference>
<evidence type="ECO:0000256" key="2">
    <source>
        <dbReference type="ARBA" id="ARBA00022737"/>
    </source>
</evidence>
<dbReference type="InterPro" id="IPR050216">
    <property type="entry name" value="LRR_domain-containing"/>
</dbReference>
<dbReference type="Proteomes" id="UP000289886">
    <property type="component" value="Unassembled WGS sequence"/>
</dbReference>
<dbReference type="InterPro" id="IPR025875">
    <property type="entry name" value="Leu-rich_rpt_4"/>
</dbReference>
<comment type="caution">
    <text evidence="3">The sequence shown here is derived from an EMBL/GenBank/DDBJ whole genome shotgun (WGS) entry which is preliminary data.</text>
</comment>
<dbReference type="InterPro" id="IPR001611">
    <property type="entry name" value="Leu-rich_rpt"/>
</dbReference>
<name>A0A444U2N6_ACIRT</name>
<dbReference type="FunFam" id="3.80.10.10:FF:000041">
    <property type="entry name" value="LRR receptor-like serine/threonine-protein kinase ERECTA"/>
    <property type="match status" value="1"/>
</dbReference>